<feature type="domain" description="Topo IA-type catalytic" evidence="11">
    <location>
        <begin position="143"/>
        <end position="595"/>
    </location>
</feature>
<evidence type="ECO:0000259" key="10">
    <source>
        <dbReference type="PROSITE" id="PS50880"/>
    </source>
</evidence>
<evidence type="ECO:0000313" key="13">
    <source>
        <dbReference type="EMBL" id="CAB4986470.1"/>
    </source>
</evidence>
<evidence type="ECO:0000313" key="12">
    <source>
        <dbReference type="EMBL" id="CAB4713456.1"/>
    </source>
</evidence>
<feature type="region of interest" description="Disordered" evidence="9">
    <location>
        <begin position="790"/>
        <end position="860"/>
    </location>
</feature>
<dbReference type="InterPro" id="IPR028612">
    <property type="entry name" value="Topoisom_1_IA"/>
</dbReference>
<organism evidence="13">
    <name type="scientific">freshwater metagenome</name>
    <dbReference type="NCBI Taxonomy" id="449393"/>
    <lineage>
        <taxon>unclassified sequences</taxon>
        <taxon>metagenomes</taxon>
        <taxon>ecological metagenomes</taxon>
    </lineage>
</organism>
<evidence type="ECO:0000256" key="9">
    <source>
        <dbReference type="SAM" id="MobiDB-lite"/>
    </source>
</evidence>
<dbReference type="PRINTS" id="PR00417">
    <property type="entry name" value="PRTPISMRASEI"/>
</dbReference>
<keyword evidence="6" id="KW-0799">Topoisomerase</keyword>
<dbReference type="Gene3D" id="1.10.290.10">
    <property type="entry name" value="Topoisomerase I, domain 4"/>
    <property type="match status" value="1"/>
</dbReference>
<dbReference type="InterPro" id="IPR013826">
    <property type="entry name" value="Topo_IA_cen_sub3"/>
</dbReference>
<feature type="domain" description="Toprim" evidence="10">
    <location>
        <begin position="3"/>
        <end position="128"/>
    </location>
</feature>
<dbReference type="PROSITE" id="PS50880">
    <property type="entry name" value="TOPRIM"/>
    <property type="match status" value="1"/>
</dbReference>
<dbReference type="InterPro" id="IPR023405">
    <property type="entry name" value="Topo_IA_core_domain"/>
</dbReference>
<dbReference type="GO" id="GO:0046872">
    <property type="term" value="F:metal ion binding"/>
    <property type="evidence" value="ECO:0007669"/>
    <property type="project" value="UniProtKB-KW"/>
</dbReference>
<dbReference type="InterPro" id="IPR013497">
    <property type="entry name" value="Topo_IA_cen"/>
</dbReference>
<dbReference type="EMBL" id="CAEZYK010000004">
    <property type="protein sequence ID" value="CAB4713456.1"/>
    <property type="molecule type" value="Genomic_DNA"/>
</dbReference>
<dbReference type="EMBL" id="CAFBOF010000048">
    <property type="protein sequence ID" value="CAB4986470.1"/>
    <property type="molecule type" value="Genomic_DNA"/>
</dbReference>
<dbReference type="NCBIfam" id="TIGR01051">
    <property type="entry name" value="topA_bact"/>
    <property type="match status" value="1"/>
</dbReference>
<dbReference type="InterPro" id="IPR000380">
    <property type="entry name" value="Topo_IA"/>
</dbReference>
<name>A0A6J7MZ49_9ZZZZ</name>
<dbReference type="SMART" id="SM00437">
    <property type="entry name" value="TOP1Ac"/>
    <property type="match status" value="1"/>
</dbReference>
<evidence type="ECO:0000256" key="5">
    <source>
        <dbReference type="ARBA" id="ARBA00022842"/>
    </source>
</evidence>
<dbReference type="SMART" id="SM00493">
    <property type="entry name" value="TOPRIM"/>
    <property type="match status" value="1"/>
</dbReference>
<keyword evidence="8" id="KW-0413">Isomerase</keyword>
<evidence type="ECO:0000259" key="11">
    <source>
        <dbReference type="PROSITE" id="PS52039"/>
    </source>
</evidence>
<evidence type="ECO:0000256" key="8">
    <source>
        <dbReference type="ARBA" id="ARBA00023235"/>
    </source>
</evidence>
<dbReference type="HAMAP" id="MF_00952">
    <property type="entry name" value="Topoisom_1_prok"/>
    <property type="match status" value="1"/>
</dbReference>
<dbReference type="Gene3D" id="2.70.20.10">
    <property type="entry name" value="Topoisomerase I, domain 3"/>
    <property type="match status" value="1"/>
</dbReference>
<feature type="compositionally biased region" description="Basic residues" evidence="9">
    <location>
        <begin position="790"/>
        <end position="802"/>
    </location>
</feature>
<dbReference type="Gene3D" id="3.40.50.140">
    <property type="match status" value="1"/>
</dbReference>
<dbReference type="InterPro" id="IPR003602">
    <property type="entry name" value="Topo_IA_DNA-bd_dom"/>
</dbReference>
<accession>A0A6J7MZ49</accession>
<dbReference type="PANTHER" id="PTHR42785:SF1">
    <property type="entry name" value="DNA TOPOISOMERASE"/>
    <property type="match status" value="1"/>
</dbReference>
<dbReference type="PROSITE" id="PS00396">
    <property type="entry name" value="TOPO_IA_1"/>
    <property type="match status" value="1"/>
</dbReference>
<dbReference type="InterPro" id="IPR013824">
    <property type="entry name" value="Topo_IA_cen_sub1"/>
</dbReference>
<dbReference type="Gene3D" id="1.10.460.10">
    <property type="entry name" value="Topoisomerase I, domain 2"/>
    <property type="match status" value="1"/>
</dbReference>
<dbReference type="SMART" id="SM00436">
    <property type="entry name" value="TOP1Bc"/>
    <property type="match status" value="1"/>
</dbReference>
<sequence>MPRPLVIVESPAKAKTIEKFIGRDRMRVIASYGHVRDLPTGAKDAPKSVTDKAVRRLGVDVNNHFTPIYVVPERKRKQVRELRDALRDASEVYLATDEDREGEAISWHLLELLQPKVPVKRMVFHEITAQAIETALANPRDLDMKLVEAQEGRRVLDRLFGYEMSLVTRRRAGGARSAGRVQSVAARMLVERERSRIAFRAATYWDIEADLFAHGIRFSARLDAIDGVRPATGKDFDPATGQLATKAKVLLLDETTARALTQRLLPAPVKVVSVETKPGTERPRPPFTTSTLQQEAGRKLNFSSARTMSIAQKLYESGHITYMRTDSTNLSTQAISAARNRIKSLYGNEYLPASPRAYRGKVKNAQEAHEAIRPAGEEMRTPDDVSGELSSSDERRLYDLIWKRTVASQMVDARTSRVQAVLAAISNSDEQVEFKATGKTIIFPGYQRAYVEGADDPSSELEDKERILPELVEGEEVTVNGLTPSGHTTQPPARFTEASLVKELEEKGIGRPSTYASVIETLLRRDYATKKGSALVPTWTAFAKTQLLEQHFPHLVDYEFTATMEEALDSIARGEGESEKWLHSFWFGDGGPGLRDLIDEDHLAGIDPAIVNAIEIGSDAKGRAIIVRVWNNGASVMCEEERAPIPVDLAPDELTIEKAEELIALGAGGPRELGVDPETGLVIFAMSGRFGPFVQLGEMAEKSKKKPKRGSLLAGMTIDSITLPEALKILSLPRTVGVDSHGTEIVALNGRYGPYLQKGTDSRTLDSEGELFTITVAGAEAIFAVPKRKGRAGGKWAKKKPGAKTTERGGKKRSRSGAPALGTARVVAKGTSKKARAAREASVKANLDPTRRSSRSGDNP</sequence>
<dbReference type="InterPro" id="IPR013825">
    <property type="entry name" value="Topo_IA_cen_sub2"/>
</dbReference>
<keyword evidence="4" id="KW-0479">Metal-binding</keyword>
<evidence type="ECO:0000256" key="3">
    <source>
        <dbReference type="ARBA" id="ARBA00012891"/>
    </source>
</evidence>
<dbReference type="AlphaFoldDB" id="A0A6J7MZ49"/>
<evidence type="ECO:0000256" key="6">
    <source>
        <dbReference type="ARBA" id="ARBA00023029"/>
    </source>
</evidence>
<evidence type="ECO:0000256" key="1">
    <source>
        <dbReference type="ARBA" id="ARBA00000213"/>
    </source>
</evidence>
<proteinExistence type="inferred from homology"/>
<dbReference type="Pfam" id="PF13368">
    <property type="entry name" value="Toprim_C_rpt"/>
    <property type="match status" value="2"/>
</dbReference>
<dbReference type="InterPro" id="IPR006171">
    <property type="entry name" value="TOPRIM_dom"/>
</dbReference>
<gene>
    <name evidence="12" type="ORF">UFOPK2683_00132</name>
    <name evidence="13" type="ORF">UFOPK3897_01453</name>
</gene>
<dbReference type="Pfam" id="PF01131">
    <property type="entry name" value="Topoisom_bac"/>
    <property type="match status" value="1"/>
</dbReference>
<dbReference type="InterPro" id="IPR003601">
    <property type="entry name" value="Topo_IA_2"/>
</dbReference>
<dbReference type="PROSITE" id="PS52039">
    <property type="entry name" value="TOPO_IA_2"/>
    <property type="match status" value="1"/>
</dbReference>
<reference evidence="13" key="1">
    <citation type="submission" date="2020-05" db="EMBL/GenBank/DDBJ databases">
        <authorList>
            <person name="Chiriac C."/>
            <person name="Salcher M."/>
            <person name="Ghai R."/>
            <person name="Kavagutti S V."/>
        </authorList>
    </citation>
    <scope>NUCLEOTIDE SEQUENCE</scope>
</reference>
<keyword evidence="7" id="KW-0238">DNA-binding</keyword>
<dbReference type="GO" id="GO:0003677">
    <property type="term" value="F:DNA binding"/>
    <property type="evidence" value="ECO:0007669"/>
    <property type="project" value="UniProtKB-KW"/>
</dbReference>
<dbReference type="InterPro" id="IPR034149">
    <property type="entry name" value="TOPRIM_TopoI"/>
</dbReference>
<dbReference type="InterPro" id="IPR005733">
    <property type="entry name" value="TopoI_bac-type"/>
</dbReference>
<dbReference type="CDD" id="cd03363">
    <property type="entry name" value="TOPRIM_TopoIA_TopoI"/>
    <property type="match status" value="1"/>
</dbReference>
<dbReference type="GO" id="GO:0003917">
    <property type="term" value="F:DNA topoisomerase type I (single strand cut, ATP-independent) activity"/>
    <property type="evidence" value="ECO:0007669"/>
    <property type="project" value="UniProtKB-EC"/>
</dbReference>
<dbReference type="Pfam" id="PF01751">
    <property type="entry name" value="Toprim"/>
    <property type="match status" value="1"/>
</dbReference>
<dbReference type="GO" id="GO:0006265">
    <property type="term" value="P:DNA topological change"/>
    <property type="evidence" value="ECO:0007669"/>
    <property type="project" value="InterPro"/>
</dbReference>
<dbReference type="PANTHER" id="PTHR42785">
    <property type="entry name" value="DNA TOPOISOMERASE, TYPE IA, CORE"/>
    <property type="match status" value="1"/>
</dbReference>
<keyword evidence="5" id="KW-0460">Magnesium</keyword>
<evidence type="ECO:0000256" key="4">
    <source>
        <dbReference type="ARBA" id="ARBA00022723"/>
    </source>
</evidence>
<dbReference type="SUPFAM" id="SSF56712">
    <property type="entry name" value="Prokaryotic type I DNA topoisomerase"/>
    <property type="match status" value="1"/>
</dbReference>
<dbReference type="InterPro" id="IPR025589">
    <property type="entry name" value="Toprim_C_rpt"/>
</dbReference>
<evidence type="ECO:0000256" key="7">
    <source>
        <dbReference type="ARBA" id="ARBA00023125"/>
    </source>
</evidence>
<protein>
    <recommendedName>
        <fullName evidence="3">DNA topoisomerase</fullName>
        <ecNumber evidence="3">5.6.2.1</ecNumber>
    </recommendedName>
</protein>
<evidence type="ECO:0000256" key="2">
    <source>
        <dbReference type="ARBA" id="ARBA00009446"/>
    </source>
</evidence>
<comment type="similarity">
    <text evidence="2">Belongs to the type IA topoisomerase family.</text>
</comment>
<dbReference type="InterPro" id="IPR023406">
    <property type="entry name" value="Topo_IA_AS"/>
</dbReference>
<dbReference type="EC" id="5.6.2.1" evidence="3"/>
<dbReference type="CDD" id="cd00186">
    <property type="entry name" value="TOP1Ac"/>
    <property type="match status" value="1"/>
</dbReference>
<comment type="catalytic activity">
    <reaction evidence="1">
        <text>ATP-independent breakage of single-stranded DNA, followed by passage and rejoining.</text>
        <dbReference type="EC" id="5.6.2.1"/>
    </reaction>
</comment>